<accession>A0ABX1V770</accession>
<reference evidence="2 3" key="1">
    <citation type="journal article" date="2020" name="Syst. Appl. Microbiol.">
        <title>Alienimonas chondri sp. nov., a novel planctomycete isolated from the biofilm of the red alga Chondrus crispus.</title>
        <authorList>
            <person name="Vitorino I."/>
            <person name="Albuquerque L."/>
            <person name="Wiegand S."/>
            <person name="Kallscheuer N."/>
            <person name="da Costa M.S."/>
            <person name="Lobo-da-Cunha A."/>
            <person name="Jogler C."/>
            <person name="Lage O.M."/>
        </authorList>
    </citation>
    <scope>NUCLEOTIDE SEQUENCE [LARGE SCALE GENOMIC DNA]</scope>
    <source>
        <strain evidence="2 3">LzC2</strain>
    </source>
</reference>
<keyword evidence="3" id="KW-1185">Reference proteome</keyword>
<feature type="compositionally biased region" description="Acidic residues" evidence="1">
    <location>
        <begin position="48"/>
        <end position="59"/>
    </location>
</feature>
<protein>
    <submittedName>
        <fullName evidence="2">Uncharacterized protein</fullName>
    </submittedName>
</protein>
<dbReference type="EMBL" id="WTPX01000003">
    <property type="protein sequence ID" value="NNJ24089.1"/>
    <property type="molecule type" value="Genomic_DNA"/>
</dbReference>
<evidence type="ECO:0000256" key="1">
    <source>
        <dbReference type="SAM" id="MobiDB-lite"/>
    </source>
</evidence>
<evidence type="ECO:0000313" key="3">
    <source>
        <dbReference type="Proteomes" id="UP000609651"/>
    </source>
</evidence>
<gene>
    <name evidence="2" type="ORF">LzC2_01380</name>
</gene>
<feature type="region of interest" description="Disordered" evidence="1">
    <location>
        <begin position="37"/>
        <end position="59"/>
    </location>
</feature>
<evidence type="ECO:0000313" key="2">
    <source>
        <dbReference type="EMBL" id="NNJ24089.1"/>
    </source>
</evidence>
<dbReference type="Proteomes" id="UP000609651">
    <property type="component" value="Unassembled WGS sequence"/>
</dbReference>
<organism evidence="2 3">
    <name type="scientific">Alienimonas chondri</name>
    <dbReference type="NCBI Taxonomy" id="2681879"/>
    <lineage>
        <taxon>Bacteria</taxon>
        <taxon>Pseudomonadati</taxon>
        <taxon>Planctomycetota</taxon>
        <taxon>Planctomycetia</taxon>
        <taxon>Planctomycetales</taxon>
        <taxon>Planctomycetaceae</taxon>
        <taxon>Alienimonas</taxon>
    </lineage>
</organism>
<sequence length="59" mass="6305">MIAQHSPMADQVSLARRFATTLTLIAALTAGLTSLTGCDETVEGPVEQSEELDPLPEDY</sequence>
<dbReference type="RefSeq" id="WP_171182653.1">
    <property type="nucleotide sequence ID" value="NZ_WTPX01000003.1"/>
</dbReference>
<comment type="caution">
    <text evidence="2">The sequence shown here is derived from an EMBL/GenBank/DDBJ whole genome shotgun (WGS) entry which is preliminary data.</text>
</comment>
<name>A0ABX1V770_9PLAN</name>
<proteinExistence type="predicted"/>